<dbReference type="SUPFAM" id="SSF54001">
    <property type="entry name" value="Cysteine proteinases"/>
    <property type="match status" value="1"/>
</dbReference>
<dbReference type="InterPro" id="IPR038765">
    <property type="entry name" value="Papain-like_cys_pep_sf"/>
</dbReference>
<dbReference type="EMBL" id="NESP01000001">
    <property type="protein sequence ID" value="PUE58248.1"/>
    <property type="molecule type" value="Genomic_DNA"/>
</dbReference>
<proteinExistence type="predicted"/>
<dbReference type="PANTHER" id="PTHR33490:SF7">
    <property type="entry name" value="BLR2979 PROTEIN"/>
    <property type="match status" value="1"/>
</dbReference>
<dbReference type="Pfam" id="PF08379">
    <property type="entry name" value="Bact_transglu_N"/>
    <property type="match status" value="1"/>
</dbReference>
<dbReference type="Gene3D" id="3.10.620.30">
    <property type="match status" value="1"/>
</dbReference>
<sequence>MLLYITHTTTYHYVPQVNTAQHMAHLLPRSDAAQTVQHAELHITPTPAATSTHVDVFGNNRTFFSLPVVHDTLSITAKSTVDTHFIPYPPEQALTTPAWENVREHFVYHSGAAWDAATEYVFASPYVQPHPDFAEYARASFIPARPVLEAACDLMTRIHQEFTYETASTDINTPALEALKSRKGVCQDFAHILIGCLRTQGLAARYVSGYLVTEVPEGQTRLIGSDASHAWVSVYVPDVLDDAAETAKTGALATHGQWFDLDPTNNRWGLSSPGIDYVTLAIGRDYADVSPVRGVIHGGASHTLEVAVTVQPASELMVTSGQTQSQSQLQSQGQTQTQSQGASQGQSQSQSEAR</sequence>
<dbReference type="InterPro" id="IPR002931">
    <property type="entry name" value="Transglutaminase-like"/>
</dbReference>
<dbReference type="InterPro" id="IPR013589">
    <property type="entry name" value="Bac_transglu_N"/>
</dbReference>
<protein>
    <recommendedName>
        <fullName evidence="2">Transglutaminase-like domain-containing protein</fullName>
    </recommendedName>
</protein>
<feature type="domain" description="Transglutaminase-like" evidence="2">
    <location>
        <begin position="178"/>
        <end position="265"/>
    </location>
</feature>
<feature type="region of interest" description="Disordered" evidence="1">
    <location>
        <begin position="319"/>
        <end position="354"/>
    </location>
</feature>
<evidence type="ECO:0000259" key="2">
    <source>
        <dbReference type="SMART" id="SM00460"/>
    </source>
</evidence>
<name>A0A315EN77_9BURK</name>
<gene>
    <name evidence="3" type="ORF">B9Z44_00690</name>
</gene>
<organism evidence="3 4">
    <name type="scientific">Limnohabitans curvus</name>
    <dbReference type="NCBI Taxonomy" id="323423"/>
    <lineage>
        <taxon>Bacteria</taxon>
        <taxon>Pseudomonadati</taxon>
        <taxon>Pseudomonadota</taxon>
        <taxon>Betaproteobacteria</taxon>
        <taxon>Burkholderiales</taxon>
        <taxon>Comamonadaceae</taxon>
        <taxon>Limnohabitans</taxon>
    </lineage>
</organism>
<evidence type="ECO:0000256" key="1">
    <source>
        <dbReference type="SAM" id="MobiDB-lite"/>
    </source>
</evidence>
<evidence type="ECO:0000313" key="3">
    <source>
        <dbReference type="EMBL" id="PUE58248.1"/>
    </source>
</evidence>
<dbReference type="AlphaFoldDB" id="A0A315EN77"/>
<evidence type="ECO:0000313" key="4">
    <source>
        <dbReference type="Proteomes" id="UP000251341"/>
    </source>
</evidence>
<dbReference type="PANTHER" id="PTHR33490">
    <property type="entry name" value="BLR5614 PROTEIN-RELATED"/>
    <property type="match status" value="1"/>
</dbReference>
<dbReference type="SMART" id="SM00460">
    <property type="entry name" value="TGc"/>
    <property type="match status" value="1"/>
</dbReference>
<accession>A0A315EN77</accession>
<dbReference type="Pfam" id="PF01841">
    <property type="entry name" value="Transglut_core"/>
    <property type="match status" value="1"/>
</dbReference>
<comment type="caution">
    <text evidence="3">The sequence shown here is derived from an EMBL/GenBank/DDBJ whole genome shotgun (WGS) entry which is preliminary data.</text>
</comment>
<dbReference type="Proteomes" id="UP000251341">
    <property type="component" value="Unassembled WGS sequence"/>
</dbReference>
<dbReference type="RefSeq" id="WP_108401413.1">
    <property type="nucleotide sequence ID" value="NZ_NESP01000001.1"/>
</dbReference>
<keyword evidence="4" id="KW-1185">Reference proteome</keyword>
<reference evidence="3 4" key="1">
    <citation type="submission" date="2017-04" db="EMBL/GenBank/DDBJ databases">
        <title>Unexpected and diverse lifestyles within the genus Limnohabitans.</title>
        <authorList>
            <person name="Kasalicky V."/>
            <person name="Mehrshad M."/>
            <person name="Andrei S.-A."/>
            <person name="Salcher M."/>
            <person name="Kratochvilova H."/>
            <person name="Simek K."/>
            <person name="Ghai R."/>
        </authorList>
    </citation>
    <scope>NUCLEOTIDE SEQUENCE [LARGE SCALE GENOMIC DNA]</scope>
    <source>
        <strain evidence="3 4">MWH-C5</strain>
    </source>
</reference>